<proteinExistence type="evidence at transcript level"/>
<accession>V5HPW7</accession>
<organism evidence="9">
    <name type="scientific">Ixodes ricinus</name>
    <name type="common">Common tick</name>
    <name type="synonym">Acarus ricinus</name>
    <dbReference type="NCBI Taxonomy" id="34613"/>
    <lineage>
        <taxon>Eukaryota</taxon>
        <taxon>Metazoa</taxon>
        <taxon>Ecdysozoa</taxon>
        <taxon>Arthropoda</taxon>
        <taxon>Chelicerata</taxon>
        <taxon>Arachnida</taxon>
        <taxon>Acari</taxon>
        <taxon>Parasitiformes</taxon>
        <taxon>Ixodida</taxon>
        <taxon>Ixodoidea</taxon>
        <taxon>Ixodidae</taxon>
        <taxon>Ixodinae</taxon>
        <taxon>Ixodes</taxon>
    </lineage>
</organism>
<evidence type="ECO:0000256" key="4">
    <source>
        <dbReference type="ARBA" id="ARBA00022448"/>
    </source>
</evidence>
<feature type="region of interest" description="Disordered" evidence="8">
    <location>
        <begin position="712"/>
        <end position="747"/>
    </location>
</feature>
<keyword evidence="7" id="KW-0472">Membrane</keyword>
<dbReference type="GO" id="GO:0006891">
    <property type="term" value="P:intra-Golgi vesicle-mediated transport"/>
    <property type="evidence" value="ECO:0007669"/>
    <property type="project" value="InterPro"/>
</dbReference>
<feature type="compositionally biased region" description="Polar residues" evidence="8">
    <location>
        <begin position="715"/>
        <end position="731"/>
    </location>
</feature>
<evidence type="ECO:0000256" key="2">
    <source>
        <dbReference type="ARBA" id="ARBA00006653"/>
    </source>
</evidence>
<name>V5HPW7_IXORI</name>
<dbReference type="InterPro" id="IPR033370">
    <property type="entry name" value="COG1"/>
</dbReference>
<evidence type="ECO:0000256" key="3">
    <source>
        <dbReference type="ARBA" id="ARBA00020978"/>
    </source>
</evidence>
<evidence type="ECO:0000256" key="8">
    <source>
        <dbReference type="SAM" id="MobiDB-lite"/>
    </source>
</evidence>
<keyword evidence="6" id="KW-0333">Golgi apparatus</keyword>
<dbReference type="GO" id="GO:0017119">
    <property type="term" value="C:Golgi transport complex"/>
    <property type="evidence" value="ECO:0007669"/>
    <property type="project" value="InterPro"/>
</dbReference>
<comment type="similarity">
    <text evidence="2">Belongs to the COG1 family.</text>
</comment>
<evidence type="ECO:0000256" key="1">
    <source>
        <dbReference type="ARBA" id="ARBA00004395"/>
    </source>
</evidence>
<evidence type="ECO:0000256" key="6">
    <source>
        <dbReference type="ARBA" id="ARBA00023034"/>
    </source>
</evidence>
<keyword evidence="5" id="KW-0653">Protein transport</keyword>
<dbReference type="AlphaFoldDB" id="V5HPW7"/>
<reference evidence="9" key="1">
    <citation type="journal article" date="2015" name="Sci. Rep.">
        <title>Tissue- and time-dependent transcription in Ixodes ricinus salivary glands and midguts when blood feeding on the vertebrate host.</title>
        <authorList>
            <person name="Kotsyfakis M."/>
            <person name="Schwarz A."/>
            <person name="Erhart J."/>
            <person name="Ribeiro J.M."/>
        </authorList>
    </citation>
    <scope>NUCLEOTIDE SEQUENCE</scope>
    <source>
        <tissue evidence="9">Salivary gland and midgut</tissue>
    </source>
</reference>
<keyword evidence="4" id="KW-0813">Transport</keyword>
<sequence length="771" mass="84091">KIWAEVERGGWVRASCCLLVAQQTHVQLDLGARTAQRGALRPWRTLVARQGASLASFHQSILQNCWKNLLSLELSAELALECLCGVSLLEGSTPSEILAKFLRKRLDLVESIFGSEEHGSSTREQMTQLATLLLTSLELVQRLFLPSDSQSRDRLGQPPSLVEAKLLLASQSDVSDLVNFAESPSFRYLPQAIREYRISANVQEGGLPTEHVQRECRDFVSKLEESSGPHVVSRLRNLQGLRALAQVCSSVRNILGQEGPSSKACVAALGAELSSKERFFGAKFADRIKEIMTAQLEGAMTACLDTLVSTRAKSRETRTSPLDRECDAFTWSESPVDASLFGGRDTTKGPGSLTMKTRGLSPQVQAICLCLDKQLEALLGELECFPAEHRDPDTWAMVEDHLAGAATAILNRWLSFVEEEKTSSPEEADWLALLGQVCHGLGELCPALERCFPAVPKKASSTAKDLVSWQKQKMALSEHRDAAYRACTVVIVRKEAARFQERMTSGSVDDVMASLLTWSEVKIQEETEGGSTVQSTLRVPLQVTVALQELLFSVCQEVNRIFGHSLSRAAQAEVSRSVLAELEPTYVLSARAVSSHSPASLSQNWALQLLLDLSVLSQLLQGDVGATWSALESYVDPFDLDVVVPHLEKHAALAAQQASLLLGLCLSPQRFICERPPPPRSTGAILGHNVLPLHSVAGRFPLLPTLSRFLEQPDSRSAGSPDQPPKSSSGPDLSKMAPSLTASQSTPVLNASPSFYEKMATTMRSSWFGAQ</sequence>
<dbReference type="PANTHER" id="PTHR31658">
    <property type="entry name" value="CONSERVED OLIGOMERIC GOLGI COMPLEX SUBUNIT 1"/>
    <property type="match status" value="1"/>
</dbReference>
<dbReference type="GO" id="GO:0015031">
    <property type="term" value="P:protein transport"/>
    <property type="evidence" value="ECO:0007669"/>
    <property type="project" value="UniProtKB-KW"/>
</dbReference>
<feature type="non-terminal residue" evidence="9">
    <location>
        <position position="1"/>
    </location>
</feature>
<dbReference type="GO" id="GO:0000139">
    <property type="term" value="C:Golgi membrane"/>
    <property type="evidence" value="ECO:0007669"/>
    <property type="project" value="UniProtKB-SubCell"/>
</dbReference>
<evidence type="ECO:0000256" key="5">
    <source>
        <dbReference type="ARBA" id="ARBA00022927"/>
    </source>
</evidence>
<evidence type="ECO:0000256" key="7">
    <source>
        <dbReference type="ARBA" id="ARBA00023136"/>
    </source>
</evidence>
<evidence type="ECO:0000313" key="9">
    <source>
        <dbReference type="EMBL" id="JAB77802.1"/>
    </source>
</evidence>
<comment type="subcellular location">
    <subcellularLocation>
        <location evidence="1">Golgi apparatus membrane</location>
        <topology evidence="1">Peripheral membrane protein</topology>
    </subcellularLocation>
</comment>
<dbReference type="EMBL" id="GANP01006666">
    <property type="protein sequence ID" value="JAB77802.1"/>
    <property type="molecule type" value="mRNA"/>
</dbReference>
<dbReference type="PANTHER" id="PTHR31658:SF0">
    <property type="entry name" value="CONSERVED OLIGOMERIC GOLGI COMPLEX SUBUNIT 1"/>
    <property type="match status" value="1"/>
</dbReference>
<protein>
    <recommendedName>
        <fullName evidence="3">Conserved oligomeric Golgi complex subunit 1</fullName>
    </recommendedName>
</protein>